<sequence length="108" mass="12018">MTNFLDGPAAGQVLMLSRAPRFLRVVQCGLKFDALDSVHDTPRENEKIHVYQLVGQPGGIFISARGGRGGAATVATYKLTSHQPEDEEVRGTDDWRDWTELNIHLLEE</sequence>
<name>A0A934VXR7_9BACT</name>
<comment type="caution">
    <text evidence="1">The sequence shown here is derived from an EMBL/GenBank/DDBJ whole genome shotgun (WGS) entry which is preliminary data.</text>
</comment>
<gene>
    <name evidence="1" type="ORF">JIN85_17085</name>
</gene>
<dbReference type="AlphaFoldDB" id="A0A934VXR7"/>
<evidence type="ECO:0000313" key="2">
    <source>
        <dbReference type="Proteomes" id="UP000603141"/>
    </source>
</evidence>
<evidence type="ECO:0000313" key="1">
    <source>
        <dbReference type="EMBL" id="MBK1884138.1"/>
    </source>
</evidence>
<organism evidence="1 2">
    <name type="scientific">Luteolibacter pohnpeiensis</name>
    <dbReference type="NCBI Taxonomy" id="454153"/>
    <lineage>
        <taxon>Bacteria</taxon>
        <taxon>Pseudomonadati</taxon>
        <taxon>Verrucomicrobiota</taxon>
        <taxon>Verrucomicrobiia</taxon>
        <taxon>Verrucomicrobiales</taxon>
        <taxon>Verrucomicrobiaceae</taxon>
        <taxon>Luteolibacter</taxon>
    </lineage>
</organism>
<dbReference type="EMBL" id="JAENIJ010000035">
    <property type="protein sequence ID" value="MBK1884138.1"/>
    <property type="molecule type" value="Genomic_DNA"/>
</dbReference>
<dbReference type="Proteomes" id="UP000603141">
    <property type="component" value="Unassembled WGS sequence"/>
</dbReference>
<reference evidence="1" key="1">
    <citation type="submission" date="2021-01" db="EMBL/GenBank/DDBJ databases">
        <title>Modified the classification status of verrucomicrobia.</title>
        <authorList>
            <person name="Feng X."/>
        </authorList>
    </citation>
    <scope>NUCLEOTIDE SEQUENCE</scope>
    <source>
        <strain evidence="1">KCTC 22041</strain>
    </source>
</reference>
<protein>
    <submittedName>
        <fullName evidence="1">Uncharacterized protein</fullName>
    </submittedName>
</protein>
<keyword evidence="2" id="KW-1185">Reference proteome</keyword>
<dbReference type="RefSeq" id="WP_200273048.1">
    <property type="nucleotide sequence ID" value="NZ_JAENIJ010000035.1"/>
</dbReference>
<proteinExistence type="predicted"/>
<accession>A0A934VXR7</accession>